<protein>
    <submittedName>
        <fullName evidence="1">Uncharacterized protein</fullName>
    </submittedName>
</protein>
<proteinExistence type="predicted"/>
<gene>
    <name evidence="1" type="ORF">DFO73_106231</name>
</gene>
<name>A0A2V2ZWH5_9BACI</name>
<evidence type="ECO:0000313" key="1">
    <source>
        <dbReference type="EMBL" id="PWW28415.1"/>
    </source>
</evidence>
<organism evidence="1 2">
    <name type="scientific">Cytobacillus oceanisediminis</name>
    <dbReference type="NCBI Taxonomy" id="665099"/>
    <lineage>
        <taxon>Bacteria</taxon>
        <taxon>Bacillati</taxon>
        <taxon>Bacillota</taxon>
        <taxon>Bacilli</taxon>
        <taxon>Bacillales</taxon>
        <taxon>Bacillaceae</taxon>
        <taxon>Cytobacillus</taxon>
    </lineage>
</organism>
<accession>A0A2V2ZWH5</accession>
<reference evidence="1 2" key="1">
    <citation type="submission" date="2018-05" db="EMBL/GenBank/DDBJ databases">
        <title>Freshwater and sediment microbial communities from various areas in North America, analyzing microbe dynamics in response to fracking.</title>
        <authorList>
            <person name="Lamendella R."/>
        </authorList>
    </citation>
    <scope>NUCLEOTIDE SEQUENCE [LARGE SCALE GENOMIC DNA]</scope>
    <source>
        <strain evidence="1 2">15_TX</strain>
    </source>
</reference>
<dbReference type="AlphaFoldDB" id="A0A2V2ZWH5"/>
<sequence>MTSFKIYREADPLLHEAQWRAEEPDKYAIWAVGNEEEMRKLNLKELPGVSKVNISKPWKMKGGHVMPSPLFVIFDQNTAIFLAADHPQLVDYLEKKSMQ</sequence>
<evidence type="ECO:0000313" key="2">
    <source>
        <dbReference type="Proteomes" id="UP000247150"/>
    </source>
</evidence>
<comment type="caution">
    <text evidence="1">The sequence shown here is derived from an EMBL/GenBank/DDBJ whole genome shotgun (WGS) entry which is preliminary data.</text>
</comment>
<dbReference type="Proteomes" id="UP000247150">
    <property type="component" value="Unassembled WGS sequence"/>
</dbReference>
<dbReference type="RefSeq" id="WP_142669525.1">
    <property type="nucleotide sequence ID" value="NZ_QGTW01000006.1"/>
</dbReference>
<dbReference type="EMBL" id="QGTW01000006">
    <property type="protein sequence ID" value="PWW28415.1"/>
    <property type="molecule type" value="Genomic_DNA"/>
</dbReference>